<keyword evidence="5" id="KW-1185">Reference proteome</keyword>
<comment type="similarity">
    <text evidence="1">Belongs to the bacterial solute-binding protein 7 family.</text>
</comment>
<dbReference type="InterPro" id="IPR038404">
    <property type="entry name" value="TRAP_DctP_sf"/>
</dbReference>
<dbReference type="NCBIfam" id="NF037995">
    <property type="entry name" value="TRAP_S1"/>
    <property type="match status" value="1"/>
</dbReference>
<dbReference type="AlphaFoldDB" id="Q6AIP7"/>
<dbReference type="STRING" id="177439.DP3054"/>
<sequence>MVFILFSFFKEMWMFKTGMKTICVAALLTGLVACGSDDGKKAGETANKPVKIRLGHPMAPGNNVTLGYEKFKELVEAESKGNIKVQLFGSAMLGSDRVTMESVQQGSLEMASSSSPNMANFSKEFMAFDLPYITRPQYQKNLYAALDNGELGEYLDAESAKIGLRPVMYSEYGYRNFCSATKPIASMADLKGLKVRTTDSPVEVAVAAGLGMNPAPIAWGETYTALQQGTVDGEGNTFSLLNDAKHSEVLTSAIDSQHNYSMHILMMNEEFYQSLSPENQKIITGSAQKALAYQRGITADLEKAATQAFLDRGIKITYLSDAERQKFEDATRPVWEKFKESISPKLIGLIQDTQRDDYTAK</sequence>
<keyword evidence="3" id="KW-0732">Signal</keyword>
<dbReference type="GO" id="GO:0055085">
    <property type="term" value="P:transmembrane transport"/>
    <property type="evidence" value="ECO:0007669"/>
    <property type="project" value="InterPro"/>
</dbReference>
<dbReference type="KEGG" id="dps:DP3054"/>
<dbReference type="EMBL" id="CR522870">
    <property type="protein sequence ID" value="CAG37783.1"/>
    <property type="molecule type" value="Genomic_DNA"/>
</dbReference>
<proteinExistence type="inferred from homology"/>
<dbReference type="InterPro" id="IPR018389">
    <property type="entry name" value="DctP_fam"/>
</dbReference>
<dbReference type="InterPro" id="IPR004682">
    <property type="entry name" value="TRAP_DctP"/>
</dbReference>
<dbReference type="eggNOG" id="COG1638">
    <property type="taxonomic scope" value="Bacteria"/>
</dbReference>
<name>Q6AIP7_DESPS</name>
<accession>Q6AIP7</accession>
<dbReference type="PANTHER" id="PTHR33376">
    <property type="match status" value="1"/>
</dbReference>
<protein>
    <submittedName>
        <fullName evidence="4">Probable DctP (Periplasmic C4-dicarboxylate binding protein)</fullName>
    </submittedName>
</protein>
<dbReference type="SUPFAM" id="SSF53850">
    <property type="entry name" value="Periplasmic binding protein-like II"/>
    <property type="match status" value="1"/>
</dbReference>
<dbReference type="NCBIfam" id="TIGR00787">
    <property type="entry name" value="dctP"/>
    <property type="match status" value="1"/>
</dbReference>
<evidence type="ECO:0000313" key="4">
    <source>
        <dbReference type="EMBL" id="CAG37783.1"/>
    </source>
</evidence>
<dbReference type="PIRSF" id="PIRSF006470">
    <property type="entry name" value="DctB"/>
    <property type="match status" value="1"/>
</dbReference>
<evidence type="ECO:0000313" key="5">
    <source>
        <dbReference type="Proteomes" id="UP000000602"/>
    </source>
</evidence>
<dbReference type="PANTHER" id="PTHR33376:SF7">
    <property type="entry name" value="C4-DICARBOXYLATE-BINDING PROTEIN DCTB"/>
    <property type="match status" value="1"/>
</dbReference>
<gene>
    <name evidence="4" type="ordered locus">DP3054</name>
</gene>
<reference evidence="5" key="1">
    <citation type="journal article" date="2004" name="Environ. Microbiol.">
        <title>The genome of Desulfotalea psychrophila, a sulfate-reducing bacterium from permanently cold Arctic sediments.</title>
        <authorList>
            <person name="Rabus R."/>
            <person name="Ruepp A."/>
            <person name="Frickey T."/>
            <person name="Rattei T."/>
            <person name="Fartmann B."/>
            <person name="Stark M."/>
            <person name="Bauer M."/>
            <person name="Zibat A."/>
            <person name="Lombardot T."/>
            <person name="Becker I."/>
            <person name="Amann J."/>
            <person name="Gellner K."/>
            <person name="Teeling H."/>
            <person name="Leuschner W.D."/>
            <person name="Gloeckner F.-O."/>
            <person name="Lupas A.N."/>
            <person name="Amann R."/>
            <person name="Klenk H.-P."/>
        </authorList>
    </citation>
    <scope>NUCLEOTIDE SEQUENCE [LARGE SCALE GENOMIC DNA]</scope>
    <source>
        <strain evidence="5">DSM 12343 / LSv54</strain>
    </source>
</reference>
<dbReference type="CDD" id="cd13603">
    <property type="entry name" value="PBP2_TRAP_Siap_TeaA_like"/>
    <property type="match status" value="1"/>
</dbReference>
<keyword evidence="2" id="KW-0813">Transport</keyword>
<dbReference type="Pfam" id="PF03480">
    <property type="entry name" value="DctP"/>
    <property type="match status" value="1"/>
</dbReference>
<evidence type="ECO:0000256" key="1">
    <source>
        <dbReference type="ARBA" id="ARBA00009023"/>
    </source>
</evidence>
<dbReference type="Proteomes" id="UP000000602">
    <property type="component" value="Chromosome"/>
</dbReference>
<evidence type="ECO:0000256" key="2">
    <source>
        <dbReference type="ARBA" id="ARBA00022448"/>
    </source>
</evidence>
<dbReference type="Gene3D" id="3.40.190.170">
    <property type="entry name" value="Bacterial extracellular solute-binding protein, family 7"/>
    <property type="match status" value="1"/>
</dbReference>
<dbReference type="GO" id="GO:0030288">
    <property type="term" value="C:outer membrane-bounded periplasmic space"/>
    <property type="evidence" value="ECO:0007669"/>
    <property type="project" value="InterPro"/>
</dbReference>
<organism evidence="4 5">
    <name type="scientific">Desulfotalea psychrophila (strain LSv54 / DSM 12343)</name>
    <dbReference type="NCBI Taxonomy" id="177439"/>
    <lineage>
        <taxon>Bacteria</taxon>
        <taxon>Pseudomonadati</taxon>
        <taxon>Thermodesulfobacteriota</taxon>
        <taxon>Desulfobulbia</taxon>
        <taxon>Desulfobulbales</taxon>
        <taxon>Desulfocapsaceae</taxon>
        <taxon>Desulfotalea</taxon>
    </lineage>
</organism>
<dbReference type="HOGENOM" id="CLU_036176_1_3_7"/>
<evidence type="ECO:0000256" key="3">
    <source>
        <dbReference type="ARBA" id="ARBA00022729"/>
    </source>
</evidence>